<evidence type="ECO:0000256" key="3">
    <source>
        <dbReference type="ARBA" id="ARBA00023163"/>
    </source>
</evidence>
<dbReference type="Proteomes" id="UP001204851">
    <property type="component" value="Unassembled WGS sequence"/>
</dbReference>
<comment type="caution">
    <text evidence="5">The sequence shown here is derived from an EMBL/GenBank/DDBJ whole genome shotgun (WGS) entry which is preliminary data.</text>
</comment>
<keyword evidence="2" id="KW-0238">DNA-binding</keyword>
<dbReference type="InterPro" id="IPR009057">
    <property type="entry name" value="Homeodomain-like_sf"/>
</dbReference>
<dbReference type="EMBL" id="JAMXMC010000001">
    <property type="protein sequence ID" value="MCO5975558.1"/>
    <property type="molecule type" value="Genomic_DNA"/>
</dbReference>
<accession>A0ABT1BH48</accession>
<dbReference type="Pfam" id="PF12833">
    <property type="entry name" value="HTH_18"/>
    <property type="match status" value="1"/>
</dbReference>
<dbReference type="PANTHER" id="PTHR47894">
    <property type="entry name" value="HTH-TYPE TRANSCRIPTIONAL REGULATOR GADX"/>
    <property type="match status" value="1"/>
</dbReference>
<evidence type="ECO:0000256" key="1">
    <source>
        <dbReference type="ARBA" id="ARBA00023015"/>
    </source>
</evidence>
<proteinExistence type="predicted"/>
<sequence>MFSPSLARAVLRCAQRHGVDGQRLCRGLGFEPSDLQQRPELRLSYRQTGALIRRFQRAVGHRVSGLSVGLQQTPLSWGLAGVGMLTCRTVGEAAQYGLQHQLAAGAALDHVSHREGAHFVIEQRPRFDDPDLIVFLVEESFASIVAVVRSLIGPQFRPAALTLAYPAPAHAAEYAAAFQCPVRFDAPAHRLSCDLDWLEHTLPVHDPLAGALLRGQLDRLLVPAPPQSDFLVAATTFLRTQLQQPVTLGDLAQALNLSCRTATRRLGEQGVSFQGLLDQLRREQADALLARRAARVADVAAAVGFSDPSNFRRAYQRWTGRPPRAPLSAGAD</sequence>
<keyword evidence="1" id="KW-0805">Transcription regulation</keyword>
<dbReference type="PROSITE" id="PS01124">
    <property type="entry name" value="HTH_ARAC_FAMILY_2"/>
    <property type="match status" value="1"/>
</dbReference>
<evidence type="ECO:0000313" key="6">
    <source>
        <dbReference type="Proteomes" id="UP001204851"/>
    </source>
</evidence>
<dbReference type="PANTHER" id="PTHR47894:SF1">
    <property type="entry name" value="HTH-TYPE TRANSCRIPTIONAL REGULATOR VQSM"/>
    <property type="match status" value="1"/>
</dbReference>
<evidence type="ECO:0000259" key="4">
    <source>
        <dbReference type="PROSITE" id="PS01124"/>
    </source>
</evidence>
<gene>
    <name evidence="5" type="ORF">M0L44_02330</name>
</gene>
<dbReference type="SUPFAM" id="SSF46689">
    <property type="entry name" value="Homeodomain-like"/>
    <property type="match status" value="1"/>
</dbReference>
<feature type="domain" description="HTH araC/xylS-type" evidence="4">
    <location>
        <begin position="232"/>
        <end position="329"/>
    </location>
</feature>
<organism evidence="5 6">
    <name type="scientific">Ideonella oryzae</name>
    <dbReference type="NCBI Taxonomy" id="2937441"/>
    <lineage>
        <taxon>Bacteria</taxon>
        <taxon>Pseudomonadati</taxon>
        <taxon>Pseudomonadota</taxon>
        <taxon>Betaproteobacteria</taxon>
        <taxon>Burkholderiales</taxon>
        <taxon>Sphaerotilaceae</taxon>
        <taxon>Ideonella</taxon>
    </lineage>
</organism>
<dbReference type="Pfam" id="PF12625">
    <property type="entry name" value="Arabinose_bd"/>
    <property type="match status" value="1"/>
</dbReference>
<dbReference type="Gene3D" id="1.10.10.60">
    <property type="entry name" value="Homeodomain-like"/>
    <property type="match status" value="1"/>
</dbReference>
<keyword evidence="3" id="KW-0804">Transcription</keyword>
<dbReference type="InterPro" id="IPR032687">
    <property type="entry name" value="AraC-type_N"/>
</dbReference>
<dbReference type="RefSeq" id="WP_252767987.1">
    <property type="nucleotide sequence ID" value="NZ_JAMXMC010000001.1"/>
</dbReference>
<protein>
    <submittedName>
        <fullName evidence="5">AraC family transcriptional regulator</fullName>
    </submittedName>
</protein>
<evidence type="ECO:0000256" key="2">
    <source>
        <dbReference type="ARBA" id="ARBA00023125"/>
    </source>
</evidence>
<dbReference type="InterPro" id="IPR018060">
    <property type="entry name" value="HTH_AraC"/>
</dbReference>
<dbReference type="SMART" id="SM00342">
    <property type="entry name" value="HTH_ARAC"/>
    <property type="match status" value="1"/>
</dbReference>
<name>A0ABT1BH48_9BURK</name>
<evidence type="ECO:0000313" key="5">
    <source>
        <dbReference type="EMBL" id="MCO5975558.1"/>
    </source>
</evidence>
<keyword evidence="6" id="KW-1185">Reference proteome</keyword>
<reference evidence="5 6" key="1">
    <citation type="submission" date="2022-06" db="EMBL/GenBank/DDBJ databases">
        <title>Ideonella sp. NS12-5 Genome sequencing and assembly.</title>
        <authorList>
            <person name="Jung Y."/>
        </authorList>
    </citation>
    <scope>NUCLEOTIDE SEQUENCE [LARGE SCALE GENOMIC DNA]</scope>
    <source>
        <strain evidence="5 6">NS12-5</strain>
    </source>
</reference>